<dbReference type="PROSITE" id="PS01180">
    <property type="entry name" value="CUB"/>
    <property type="match status" value="1"/>
</dbReference>
<evidence type="ECO:0000259" key="3">
    <source>
        <dbReference type="PROSITE" id="PS01180"/>
    </source>
</evidence>
<dbReference type="EMBL" id="JACKWZ010000241">
    <property type="protein sequence ID" value="KAF9410912.1"/>
    <property type="molecule type" value="Genomic_DNA"/>
</dbReference>
<evidence type="ECO:0000256" key="2">
    <source>
        <dbReference type="PROSITE-ProRule" id="PRU00059"/>
    </source>
</evidence>
<dbReference type="GO" id="GO:0004252">
    <property type="term" value="F:serine-type endopeptidase activity"/>
    <property type="evidence" value="ECO:0007669"/>
    <property type="project" value="TreeGrafter"/>
</dbReference>
<evidence type="ECO:0000256" key="1">
    <source>
        <dbReference type="ARBA" id="ARBA00023157"/>
    </source>
</evidence>
<reference evidence="4" key="1">
    <citation type="submission" date="2020-08" db="EMBL/GenBank/DDBJ databases">
        <title>Spodoptera exigua strain:BAW_Kor-Di-RS1 Genome sequencing and assembly.</title>
        <authorList>
            <person name="Kim J."/>
            <person name="Nam H.Y."/>
            <person name="Kwon M."/>
            <person name="Choi J.H."/>
            <person name="Cho S.R."/>
            <person name="Kim G.-H."/>
        </authorList>
    </citation>
    <scope>NUCLEOTIDE SEQUENCE</scope>
    <source>
        <strain evidence="4">BAW_Kor-Di-RS1</strain>
        <tissue evidence="4">Whole-body</tissue>
    </source>
</reference>
<dbReference type="PANTHER" id="PTHR24255">
    <property type="entry name" value="COMPLEMENT COMPONENT 1, S SUBCOMPONENT-RELATED"/>
    <property type="match status" value="1"/>
</dbReference>
<feature type="domain" description="CUB" evidence="3">
    <location>
        <begin position="1"/>
        <end position="85"/>
    </location>
</feature>
<evidence type="ECO:0000313" key="5">
    <source>
        <dbReference type="Proteomes" id="UP000648187"/>
    </source>
</evidence>
<organism evidence="4 5">
    <name type="scientific">Spodoptera exigua</name>
    <name type="common">Beet armyworm</name>
    <name type="synonym">Noctua fulgens</name>
    <dbReference type="NCBI Taxonomy" id="7107"/>
    <lineage>
        <taxon>Eukaryota</taxon>
        <taxon>Metazoa</taxon>
        <taxon>Ecdysozoa</taxon>
        <taxon>Arthropoda</taxon>
        <taxon>Hexapoda</taxon>
        <taxon>Insecta</taxon>
        <taxon>Pterygota</taxon>
        <taxon>Neoptera</taxon>
        <taxon>Endopterygota</taxon>
        <taxon>Lepidoptera</taxon>
        <taxon>Glossata</taxon>
        <taxon>Ditrysia</taxon>
        <taxon>Noctuoidea</taxon>
        <taxon>Noctuidae</taxon>
        <taxon>Amphipyrinae</taxon>
        <taxon>Spodoptera</taxon>
    </lineage>
</organism>
<dbReference type="Gene3D" id="2.60.120.290">
    <property type="entry name" value="Spermadhesin, CUB domain"/>
    <property type="match status" value="1"/>
</dbReference>
<dbReference type="GO" id="GO:0005615">
    <property type="term" value="C:extracellular space"/>
    <property type="evidence" value="ECO:0007669"/>
    <property type="project" value="TreeGrafter"/>
</dbReference>
<dbReference type="PANTHER" id="PTHR24255:SF31">
    <property type="entry name" value="CUBILIN-LIKE PROTEIN"/>
    <property type="match status" value="1"/>
</dbReference>
<comment type="caution">
    <text evidence="4">The sequence shown here is derived from an EMBL/GenBank/DDBJ whole genome shotgun (WGS) entry which is preliminary data.</text>
</comment>
<dbReference type="CDD" id="cd00041">
    <property type="entry name" value="CUB"/>
    <property type="match status" value="1"/>
</dbReference>
<dbReference type="Proteomes" id="UP000648187">
    <property type="component" value="Unassembled WGS sequence"/>
</dbReference>
<accession>A0A835G7V3</accession>
<keyword evidence="1" id="KW-1015">Disulfide bond</keyword>
<dbReference type="AlphaFoldDB" id="A0A835G7V3"/>
<proteinExistence type="predicted"/>
<sequence length="96" mass="11376">MNCSYDYLEISEIWEETETQLPESDAISAGWMRDAHATRARRLCGDWSGKLKLLRYQSRGNVLRLRFRSDHSRHYAGFRAKVTVTDCEYLYVYTLF</sequence>
<protein>
    <recommendedName>
        <fullName evidence="3">CUB domain-containing protein</fullName>
    </recommendedName>
</protein>
<comment type="caution">
    <text evidence="2">Lacks conserved residue(s) required for the propagation of feature annotation.</text>
</comment>
<gene>
    <name evidence="4" type="ORF">HW555_010154</name>
</gene>
<evidence type="ECO:0000313" key="4">
    <source>
        <dbReference type="EMBL" id="KAF9410912.1"/>
    </source>
</evidence>
<dbReference type="SUPFAM" id="SSF49854">
    <property type="entry name" value="Spermadhesin, CUB domain"/>
    <property type="match status" value="1"/>
</dbReference>
<name>A0A835G7V3_SPOEX</name>
<keyword evidence="5" id="KW-1185">Reference proteome</keyword>
<dbReference type="InterPro" id="IPR000859">
    <property type="entry name" value="CUB_dom"/>
</dbReference>
<dbReference type="InterPro" id="IPR035914">
    <property type="entry name" value="Sperma_CUB_dom_sf"/>
</dbReference>